<dbReference type="Proteomes" id="UP000284605">
    <property type="component" value="Unassembled WGS sequence"/>
</dbReference>
<accession>A0A418WDN6</accession>
<organism evidence="1 2">
    <name type="scientific">Oleomonas cavernae</name>
    <dbReference type="NCBI Taxonomy" id="2320859"/>
    <lineage>
        <taxon>Bacteria</taxon>
        <taxon>Pseudomonadati</taxon>
        <taxon>Pseudomonadota</taxon>
        <taxon>Alphaproteobacteria</taxon>
        <taxon>Acetobacterales</taxon>
        <taxon>Acetobacteraceae</taxon>
        <taxon>Oleomonas</taxon>
    </lineage>
</organism>
<comment type="caution">
    <text evidence="1">The sequence shown here is derived from an EMBL/GenBank/DDBJ whole genome shotgun (WGS) entry which is preliminary data.</text>
</comment>
<evidence type="ECO:0000313" key="1">
    <source>
        <dbReference type="EMBL" id="RJF88069.1"/>
    </source>
</evidence>
<dbReference type="EMBL" id="QYUK01000011">
    <property type="protein sequence ID" value="RJF88069.1"/>
    <property type="molecule type" value="Genomic_DNA"/>
</dbReference>
<protein>
    <recommendedName>
        <fullName evidence="3">DUF945 family protein</fullName>
    </recommendedName>
</protein>
<dbReference type="AlphaFoldDB" id="A0A418WDN6"/>
<evidence type="ECO:0008006" key="3">
    <source>
        <dbReference type="Google" id="ProtNLM"/>
    </source>
</evidence>
<dbReference type="OrthoDB" id="7247796at2"/>
<proteinExistence type="predicted"/>
<evidence type="ECO:0000313" key="2">
    <source>
        <dbReference type="Proteomes" id="UP000284605"/>
    </source>
</evidence>
<dbReference type="RefSeq" id="WP_147385672.1">
    <property type="nucleotide sequence ID" value="NZ_QYUK01000011.1"/>
</dbReference>
<keyword evidence="2" id="KW-1185">Reference proteome</keyword>
<gene>
    <name evidence="1" type="ORF">D3874_14445</name>
</gene>
<reference evidence="1 2" key="1">
    <citation type="submission" date="2018-09" db="EMBL/GenBank/DDBJ databases">
        <authorList>
            <person name="Zhu H."/>
        </authorList>
    </citation>
    <scope>NUCLEOTIDE SEQUENCE [LARGE SCALE GENOMIC DNA]</scope>
    <source>
        <strain evidence="1 2">K1W22B-8</strain>
    </source>
</reference>
<sequence>MLHEQDAPRHCCRPGPGAIGLAGWLLSGSGEAPRVAVLNCDTIRADLDAVIAKLAPDRKVTVSGLECTQTRLALAELRLMPADVSLDASTITLTGLVLTGLDIENIKAFLAPAAPGTAAPDRLSLAGEITAAKVRFEGAASSVAFDDAHVAGISGRPLAQEGTLRDWLSALAFDSAAAREVQLDPPGTTQPTVSFHAVAVSAFDGARVGRIDLHGWASAAPDGSVRVGCDRATYDGISASSLALMTGYGPDMPASTPEQIQADPKAALGEMARMLEAMGKDVSVDQASGENCVISGKTPAAAFDGKIAKWTVTRQVGISFAQMAYEGSEFTIRPGDEKIVVTLGRFAMSGVDLGGFFKPWADGTGMAPDFGGFRVEGYELADLAVAREGLPPVKLGSFVVKGSDYVDNIASAGSVRLSGFVFPIAIIDSQEARRPLADLGYDEIKLDANIAYTYDHKTKSLEMKQFEIAQADGGTFSLTFKFVDYDIKALYEAMSAMRPPLSLAGAKLEALTASYEDHSLFGRLIKVMAGEQGISPEDLVAQTQEDLANASLSAPGPITKAAVTEVTRFFADPKRIVLTLAPTRIATFAEIGGRIEDMEGLAKLLGLNVKAD</sequence>
<name>A0A418WDN6_9PROT</name>